<gene>
    <name evidence="9" type="ORF">METZ01_LOCUS63872</name>
</gene>
<evidence type="ECO:0000256" key="6">
    <source>
        <dbReference type="ARBA" id="ARBA00035120"/>
    </source>
</evidence>
<evidence type="ECO:0000256" key="2">
    <source>
        <dbReference type="ARBA" id="ARBA00022475"/>
    </source>
</evidence>
<feature type="non-terminal residue" evidence="9">
    <location>
        <position position="1"/>
    </location>
</feature>
<dbReference type="GO" id="GO:0005886">
    <property type="term" value="C:plasma membrane"/>
    <property type="evidence" value="ECO:0007669"/>
    <property type="project" value="UniProtKB-SubCell"/>
</dbReference>
<keyword evidence="5 8" id="KW-0472">Membrane</keyword>
<keyword evidence="2" id="KW-1003">Cell membrane</keyword>
<evidence type="ECO:0000256" key="7">
    <source>
        <dbReference type="ARBA" id="ARBA00035585"/>
    </source>
</evidence>
<keyword evidence="4 8" id="KW-1133">Transmembrane helix</keyword>
<evidence type="ECO:0000256" key="5">
    <source>
        <dbReference type="ARBA" id="ARBA00023136"/>
    </source>
</evidence>
<dbReference type="HAMAP" id="MF_00454">
    <property type="entry name" value="FluC"/>
    <property type="match status" value="1"/>
</dbReference>
<evidence type="ECO:0000313" key="9">
    <source>
        <dbReference type="EMBL" id="SVA11018.1"/>
    </source>
</evidence>
<accession>A0A381T603</accession>
<organism evidence="9">
    <name type="scientific">marine metagenome</name>
    <dbReference type="NCBI Taxonomy" id="408172"/>
    <lineage>
        <taxon>unclassified sequences</taxon>
        <taxon>metagenomes</taxon>
        <taxon>ecological metagenomes</taxon>
    </lineage>
</organism>
<dbReference type="GO" id="GO:1903425">
    <property type="term" value="F:fluoride transmembrane transporter activity"/>
    <property type="evidence" value="ECO:0007669"/>
    <property type="project" value="TreeGrafter"/>
</dbReference>
<dbReference type="PANTHER" id="PTHR28259:SF1">
    <property type="entry name" value="FLUORIDE EXPORT PROTEIN 1-RELATED"/>
    <property type="match status" value="1"/>
</dbReference>
<evidence type="ECO:0000256" key="1">
    <source>
        <dbReference type="ARBA" id="ARBA00004651"/>
    </source>
</evidence>
<comment type="subcellular location">
    <subcellularLocation>
        <location evidence="1">Cell membrane</location>
        <topology evidence="1">Multi-pass membrane protein</topology>
    </subcellularLocation>
</comment>
<evidence type="ECO:0000256" key="4">
    <source>
        <dbReference type="ARBA" id="ARBA00022989"/>
    </source>
</evidence>
<comment type="similarity">
    <text evidence="6">Belongs to the fluoride channel Fluc/FEX (TC 1.A.43) family.</text>
</comment>
<proteinExistence type="inferred from homology"/>
<keyword evidence="3 8" id="KW-0812">Transmembrane</keyword>
<dbReference type="EMBL" id="UINC01004004">
    <property type="protein sequence ID" value="SVA11018.1"/>
    <property type="molecule type" value="Genomic_DNA"/>
</dbReference>
<reference evidence="9" key="1">
    <citation type="submission" date="2018-05" db="EMBL/GenBank/DDBJ databases">
        <authorList>
            <person name="Lanie J.A."/>
            <person name="Ng W.-L."/>
            <person name="Kazmierczak K.M."/>
            <person name="Andrzejewski T.M."/>
            <person name="Davidsen T.M."/>
            <person name="Wayne K.J."/>
            <person name="Tettelin H."/>
            <person name="Glass J.I."/>
            <person name="Rusch D."/>
            <person name="Podicherti R."/>
            <person name="Tsui H.-C.T."/>
            <person name="Winkler M.E."/>
        </authorList>
    </citation>
    <scope>NUCLEOTIDE SEQUENCE</scope>
</reference>
<sequence length="102" mass="10230">VVLDATGEATFPWPVLLVNLVGCAALGLLIGRDVPLSTRLLLGTGLCGGLTTFSTFSVEAAQLVRADDTVLAVAYVLCSVVGGLAAAVIGRTAGARIVSVTC</sequence>
<evidence type="ECO:0008006" key="10">
    <source>
        <dbReference type="Google" id="ProtNLM"/>
    </source>
</evidence>
<name>A0A381T603_9ZZZZ</name>
<comment type="catalytic activity">
    <reaction evidence="7">
        <text>fluoride(in) = fluoride(out)</text>
        <dbReference type="Rhea" id="RHEA:76159"/>
        <dbReference type="ChEBI" id="CHEBI:17051"/>
    </reaction>
    <physiologicalReaction direction="left-to-right" evidence="7">
        <dbReference type="Rhea" id="RHEA:76160"/>
    </physiologicalReaction>
</comment>
<dbReference type="Pfam" id="PF02537">
    <property type="entry name" value="CRCB"/>
    <property type="match status" value="1"/>
</dbReference>
<feature type="transmembrane region" description="Helical" evidence="8">
    <location>
        <begin position="40"/>
        <end position="58"/>
    </location>
</feature>
<dbReference type="AlphaFoldDB" id="A0A381T603"/>
<evidence type="ECO:0000256" key="8">
    <source>
        <dbReference type="SAM" id="Phobius"/>
    </source>
</evidence>
<feature type="transmembrane region" description="Helical" evidence="8">
    <location>
        <begin position="70"/>
        <end position="89"/>
    </location>
</feature>
<dbReference type="InterPro" id="IPR003691">
    <property type="entry name" value="FluC"/>
</dbReference>
<evidence type="ECO:0000256" key="3">
    <source>
        <dbReference type="ARBA" id="ARBA00022692"/>
    </source>
</evidence>
<protein>
    <recommendedName>
        <fullName evidence="10">Fluoride ion transporter CrcB</fullName>
    </recommendedName>
</protein>
<feature type="transmembrane region" description="Helical" evidence="8">
    <location>
        <begin position="12"/>
        <end position="31"/>
    </location>
</feature>
<dbReference type="PANTHER" id="PTHR28259">
    <property type="entry name" value="FLUORIDE EXPORT PROTEIN 1-RELATED"/>
    <property type="match status" value="1"/>
</dbReference>